<feature type="compositionally biased region" description="Basic and acidic residues" evidence="1">
    <location>
        <begin position="135"/>
        <end position="144"/>
    </location>
</feature>
<proteinExistence type="predicted"/>
<feature type="compositionally biased region" description="Basic and acidic residues" evidence="1">
    <location>
        <begin position="221"/>
        <end position="239"/>
    </location>
</feature>
<reference evidence="2" key="1">
    <citation type="submission" date="2020-02" db="EMBL/GenBank/DDBJ databases">
        <authorList>
            <person name="Meier V. D."/>
        </authorList>
    </citation>
    <scope>NUCLEOTIDE SEQUENCE</scope>
    <source>
        <strain evidence="2">AVDCRST_MAG16</strain>
    </source>
</reference>
<protein>
    <submittedName>
        <fullName evidence="2">Permease of the drug/metabolite transporter (DMT) superfamily</fullName>
    </submittedName>
</protein>
<feature type="non-terminal residue" evidence="2">
    <location>
        <position position="298"/>
    </location>
</feature>
<evidence type="ECO:0000256" key="1">
    <source>
        <dbReference type="SAM" id="MobiDB-lite"/>
    </source>
</evidence>
<feature type="compositionally biased region" description="Low complexity" evidence="1">
    <location>
        <begin position="157"/>
        <end position="169"/>
    </location>
</feature>
<organism evidence="2">
    <name type="scientific">uncultured Frankineae bacterium</name>
    <dbReference type="NCBI Taxonomy" id="437475"/>
    <lineage>
        <taxon>Bacteria</taxon>
        <taxon>Bacillati</taxon>
        <taxon>Actinomycetota</taxon>
        <taxon>Actinomycetes</taxon>
        <taxon>Frankiales</taxon>
        <taxon>environmental samples</taxon>
    </lineage>
</organism>
<feature type="compositionally biased region" description="Basic residues" evidence="1">
    <location>
        <begin position="175"/>
        <end position="192"/>
    </location>
</feature>
<name>A0A6J4LKH4_9ACTN</name>
<feature type="non-terminal residue" evidence="2">
    <location>
        <position position="1"/>
    </location>
</feature>
<sequence>AHRPPSPSDRRGAGSDECGELRGHAGAREGRLRRRRRAGRRAGGPLRPGRRGAARARPPGRAAAPPRPPARDARPARRGRLRRHEPVLLQRPRAHLGRSDGPAPLLLPGPRRRAGGGRARPAPTAARRRLRRAGHRGDGPDDRPGRRRAGERHRPGSRLGAGLRGVRARQQPGARCRRLCHGGVRAHRRRRLDRPAGPADPSRTAQLPGRLVGRGRRRPDRHGGRRDELLRRAGADRTGRQLGRVDGGAGGEHRRRRAGPRRAPQPAAGGRRGRRPAGRRGAGPPRRAGGRPRGRAGM</sequence>
<dbReference type="AlphaFoldDB" id="A0A6J4LKH4"/>
<feature type="compositionally biased region" description="Basic and acidic residues" evidence="1">
    <location>
        <begin position="8"/>
        <end position="30"/>
    </location>
</feature>
<feature type="compositionally biased region" description="Basic residues" evidence="1">
    <location>
        <begin position="288"/>
        <end position="298"/>
    </location>
</feature>
<evidence type="ECO:0000313" key="2">
    <source>
        <dbReference type="EMBL" id="CAA9331407.1"/>
    </source>
</evidence>
<dbReference type="EMBL" id="CADCUE010000113">
    <property type="protein sequence ID" value="CAA9331407.1"/>
    <property type="molecule type" value="Genomic_DNA"/>
</dbReference>
<feature type="compositionally biased region" description="Basic residues" evidence="1">
    <location>
        <begin position="31"/>
        <end position="40"/>
    </location>
</feature>
<feature type="region of interest" description="Disordered" evidence="1">
    <location>
        <begin position="1"/>
        <end position="298"/>
    </location>
</feature>
<accession>A0A6J4LKH4</accession>
<feature type="compositionally biased region" description="Low complexity" evidence="1">
    <location>
        <begin position="55"/>
        <end position="64"/>
    </location>
</feature>
<gene>
    <name evidence="2" type="ORF">AVDCRST_MAG16-1379</name>
</gene>